<dbReference type="GO" id="GO:0005886">
    <property type="term" value="C:plasma membrane"/>
    <property type="evidence" value="ECO:0007669"/>
    <property type="project" value="UniProtKB-SubCell"/>
</dbReference>
<feature type="binding site" evidence="37">
    <location>
        <position position="278"/>
    </location>
    <ligand>
        <name>ATP</name>
        <dbReference type="ChEBI" id="CHEBI:30616"/>
    </ligand>
</feature>
<keyword evidence="46" id="KW-1185">Reference proteome</keyword>
<keyword evidence="8 36" id="KW-0728">SH3 domain</keyword>
<dbReference type="GO" id="GO:0004715">
    <property type="term" value="F:non-membrane spanning protein tyrosine kinase activity"/>
    <property type="evidence" value="ECO:0007669"/>
    <property type="project" value="UniProtKB-EC"/>
</dbReference>
<dbReference type="PRINTS" id="PR00452">
    <property type="entry name" value="SH3DOMAIN"/>
</dbReference>
<keyword evidence="35" id="KW-0727">SH2 domain</keyword>
<dbReference type="PROSITE" id="PS00107">
    <property type="entry name" value="PROTEIN_KINASE_ATP"/>
    <property type="match status" value="1"/>
</dbReference>
<dbReference type="Gene3D" id="1.10.510.10">
    <property type="entry name" value="Transferase(Phosphotransferase) domain 1"/>
    <property type="match status" value="1"/>
</dbReference>
<dbReference type="InterPro" id="IPR020635">
    <property type="entry name" value="Tyr_kinase_cat_dom"/>
</dbReference>
<evidence type="ECO:0000256" key="26">
    <source>
        <dbReference type="ARBA" id="ARBA00023198"/>
    </source>
</evidence>
<comment type="catalytic activity">
    <reaction evidence="33">
        <text>uroporphyrinogen III + 4 H(+) = coproporphyrinogen III + 4 CO2</text>
        <dbReference type="Rhea" id="RHEA:19865"/>
        <dbReference type="ChEBI" id="CHEBI:15378"/>
        <dbReference type="ChEBI" id="CHEBI:16526"/>
        <dbReference type="ChEBI" id="CHEBI:57308"/>
        <dbReference type="ChEBI" id="CHEBI:57309"/>
        <dbReference type="EC" id="4.1.1.37"/>
    </reaction>
    <physiologicalReaction direction="left-to-right" evidence="33">
        <dbReference type="Rhea" id="RHEA:19866"/>
    </physiologicalReaction>
</comment>
<evidence type="ECO:0000256" key="28">
    <source>
        <dbReference type="ARBA" id="ARBA00023242"/>
    </source>
</evidence>
<dbReference type="PRINTS" id="PR00401">
    <property type="entry name" value="SH2DOMAIN"/>
</dbReference>
<dbReference type="PROSITE" id="PS00109">
    <property type="entry name" value="PROTEIN_KINASE_TYR"/>
    <property type="match status" value="1"/>
</dbReference>
<dbReference type="InterPro" id="IPR036028">
    <property type="entry name" value="SH3-like_dom_sf"/>
</dbReference>
<keyword evidence="23" id="KW-0472">Membrane</keyword>
<evidence type="ECO:0000256" key="19">
    <source>
        <dbReference type="ARBA" id="ARBA00022843"/>
    </source>
</evidence>
<comment type="similarity">
    <text evidence="7 39">Belongs to the uroporphyrinogen decarboxylase family.</text>
</comment>
<comment type="subcellular location">
    <subcellularLocation>
        <location evidence="2">Cell membrane</location>
    </subcellularLocation>
    <subcellularLocation>
        <location evidence="3">Cytoplasm</location>
    </subcellularLocation>
    <subcellularLocation>
        <location evidence="4">Golgi apparatus</location>
    </subcellularLocation>
    <subcellularLocation>
        <location evidence="5">Membrane</location>
        <topology evidence="5">Lipid-anchor</topology>
    </subcellularLocation>
    <subcellularLocation>
        <location evidence="1">Nucleus</location>
    </subcellularLocation>
</comment>
<evidence type="ECO:0000313" key="45">
    <source>
        <dbReference type="EMBL" id="KAK3513923.1"/>
    </source>
</evidence>
<evidence type="ECO:0000256" key="37">
    <source>
        <dbReference type="PROSITE-ProRule" id="PRU10141"/>
    </source>
</evidence>
<evidence type="ECO:0000256" key="15">
    <source>
        <dbReference type="ARBA" id="ARBA00022741"/>
    </source>
</evidence>
<sequence length="916" mass="103557">MGCKKSKPAEGQSGGSFGVKKREPVQPEKTVYVRDPTSPKPHTINNAAPSGLLPGQRFQQMEEQHEDSKIVVALYPYEAIHPDDLGFKKGEKLNVLEEHGEWWKAKSLSTRKEGFIPSNYVAQVDTMETEEWFFKDITRKDAERQLLAPANKPGSYLIRESETSKGSYSLSIRDGGPQGSDVVKHYKIRSLDNGGFYISPKITFTDIKKMIQHYHKQSDGLCRKLEKPCEKPKAQKPWDKDAWEISKESIKMVKKLGAGQFGEVWMAYYNNSTKVAVKTLKPGTMSVEAFLEEANLMKTLQHERLVRLYAVVTKIEPIYIITEFMSNGSLLDFLKSSTGSNLQLPKLIDFSAQIAEGMAYIEKKNYIHRDLRAANVLVSESLLCKIADFGLARIIEDDQYTAREGAKFPIKWTAPEAINYGSFTIKSDMWSFGILIYEIITFGKIPYPGMSNSEVMSSVQRGYRMPRPENCPPELYEIMGTCWKNKPEDRPTFDYMQSVLDDFYTATEGHLSSAHVGIRDIFRIRSYFRSEFVLKTLLSSSSDQLCTMDKDDHILPKDFPELKNDTFLRAARGEEVEHVPVWCMRQAGRYLPEFREFRAGKDFFDTCRSPEDCCELTLQPLRRFPFDAAIIFSDILVVPQALGMNVQMLAGKGPTFPEPLKEPDDLQRLRSEVDVASELGYVFRAITLTRHKLEGKVPLIGFSGAPWTLMSYMIEGGGSSTHSKAKRWLYGHPEASHMLLKRLTDVIVEYLLGQVRAGAQALQVFESHAGCLGPVEFKVFALPYLRDIARRVKDRLKEAGLDNVPMIVFAKDGHYALEDLSQSHYEVLGLDWTIDPHVARQRTGGKVSLQGNMDPCALYATKESISDIVKAMVEAFGTRGYIANLGHGLYPDMDPESVGAFVEAVHTHSRRLLNHK</sequence>
<evidence type="ECO:0000256" key="8">
    <source>
        <dbReference type="ARBA" id="ARBA00022443"/>
    </source>
</evidence>
<evidence type="ECO:0000256" key="35">
    <source>
        <dbReference type="PROSITE-ProRule" id="PRU00191"/>
    </source>
</evidence>
<evidence type="ECO:0000256" key="34">
    <source>
        <dbReference type="ARBA" id="ARBA00051245"/>
    </source>
</evidence>
<dbReference type="PROSITE" id="PS00907">
    <property type="entry name" value="UROD_2"/>
    <property type="match status" value="1"/>
</dbReference>
<dbReference type="PROSITE" id="PS50002">
    <property type="entry name" value="SH3"/>
    <property type="match status" value="1"/>
</dbReference>
<keyword evidence="20" id="KW-0391">Immunity</keyword>
<dbReference type="SUPFAM" id="SSF56112">
    <property type="entry name" value="Protein kinase-like (PK-like)"/>
    <property type="match status" value="1"/>
</dbReference>
<dbReference type="EC" id="4.1.1.37" evidence="38"/>
<dbReference type="SUPFAM" id="SSF50044">
    <property type="entry name" value="SH3-domain"/>
    <property type="match status" value="1"/>
</dbReference>
<evidence type="ECO:0000256" key="22">
    <source>
        <dbReference type="ARBA" id="ARBA00023133"/>
    </source>
</evidence>
<keyword evidence="28" id="KW-0539">Nucleus</keyword>
<gene>
    <name evidence="45" type="ORF">QTP70_032832</name>
</gene>
<dbReference type="InterPro" id="IPR036860">
    <property type="entry name" value="SH2_dom_sf"/>
</dbReference>
<evidence type="ECO:0000256" key="38">
    <source>
        <dbReference type="RuleBase" id="RU000554"/>
    </source>
</evidence>
<dbReference type="SMART" id="SM00252">
    <property type="entry name" value="SH2"/>
    <property type="match status" value="1"/>
</dbReference>
<dbReference type="NCBIfam" id="TIGR01464">
    <property type="entry name" value="hemE"/>
    <property type="match status" value="1"/>
</dbReference>
<dbReference type="FunFam" id="3.30.200.20:FF:000036">
    <property type="entry name" value="Tyrosine-protein kinase"/>
    <property type="match status" value="1"/>
</dbReference>
<evidence type="ECO:0000256" key="12">
    <source>
        <dbReference type="ARBA" id="ARBA00022588"/>
    </source>
</evidence>
<dbReference type="PROSITE" id="PS00906">
    <property type="entry name" value="UROD_1"/>
    <property type="match status" value="1"/>
</dbReference>
<dbReference type="SMART" id="SM00326">
    <property type="entry name" value="SH3"/>
    <property type="match status" value="1"/>
</dbReference>
<reference evidence="45" key="1">
    <citation type="submission" date="2023-06" db="EMBL/GenBank/DDBJ databases">
        <title>Male Hemibagrus guttatus genome.</title>
        <authorList>
            <person name="Bian C."/>
        </authorList>
    </citation>
    <scope>NUCLEOTIDE SEQUENCE</scope>
    <source>
        <strain evidence="45">Male_cb2023</strain>
        <tissue evidence="45">Muscle</tissue>
    </source>
</reference>
<dbReference type="InterPro" id="IPR001245">
    <property type="entry name" value="Ser-Thr/Tyr_kinase_cat_dom"/>
</dbReference>
<dbReference type="Pfam" id="PF01208">
    <property type="entry name" value="URO-D"/>
    <property type="match status" value="1"/>
</dbReference>
<evidence type="ECO:0000259" key="42">
    <source>
        <dbReference type="PROSITE" id="PS50001"/>
    </source>
</evidence>
<feature type="domain" description="SH3" evidence="43">
    <location>
        <begin position="66"/>
        <end position="126"/>
    </location>
</feature>
<keyword evidence="22" id="KW-0350">Heme biosynthesis</keyword>
<dbReference type="CDD" id="cd12004">
    <property type="entry name" value="SH3_Lyn"/>
    <property type="match status" value="1"/>
</dbReference>
<proteinExistence type="inferred from homology"/>
<keyword evidence="11" id="KW-0597">Phosphoprotein</keyword>
<organism evidence="45 46">
    <name type="scientific">Hemibagrus guttatus</name>
    <dbReference type="NCBI Taxonomy" id="175788"/>
    <lineage>
        <taxon>Eukaryota</taxon>
        <taxon>Metazoa</taxon>
        <taxon>Chordata</taxon>
        <taxon>Craniata</taxon>
        <taxon>Vertebrata</taxon>
        <taxon>Euteleostomi</taxon>
        <taxon>Actinopterygii</taxon>
        <taxon>Neopterygii</taxon>
        <taxon>Teleostei</taxon>
        <taxon>Ostariophysi</taxon>
        <taxon>Siluriformes</taxon>
        <taxon>Bagridae</taxon>
        <taxon>Hemibagrus</taxon>
    </lineage>
</organism>
<feature type="domain" description="Protein kinase" evidence="44">
    <location>
        <begin position="250"/>
        <end position="504"/>
    </location>
</feature>
<dbReference type="SMART" id="SM00219">
    <property type="entry name" value="TyrKc"/>
    <property type="match status" value="1"/>
</dbReference>
<dbReference type="Pfam" id="PF00017">
    <property type="entry name" value="SH2"/>
    <property type="match status" value="1"/>
</dbReference>
<evidence type="ECO:0000256" key="1">
    <source>
        <dbReference type="ARBA" id="ARBA00004123"/>
    </source>
</evidence>
<evidence type="ECO:0000256" key="13">
    <source>
        <dbReference type="ARBA" id="ARBA00022679"/>
    </source>
</evidence>
<evidence type="ECO:0000256" key="27">
    <source>
        <dbReference type="ARBA" id="ARBA00023239"/>
    </source>
</evidence>
<feature type="region of interest" description="Disordered" evidence="41">
    <location>
        <begin position="1"/>
        <end position="50"/>
    </location>
</feature>
<dbReference type="Pfam" id="PF07714">
    <property type="entry name" value="PK_Tyr_Ser-Thr"/>
    <property type="match status" value="1"/>
</dbReference>
<evidence type="ECO:0000256" key="36">
    <source>
        <dbReference type="PROSITE-ProRule" id="PRU00192"/>
    </source>
</evidence>
<dbReference type="GO" id="GO:0005634">
    <property type="term" value="C:nucleus"/>
    <property type="evidence" value="ECO:0007669"/>
    <property type="project" value="UniProtKB-SubCell"/>
</dbReference>
<keyword evidence="13 40" id="KW-0808">Transferase</keyword>
<comment type="similarity">
    <text evidence="40">Belongs to the protein kinase superfamily. Tyr protein kinase family.</text>
</comment>
<evidence type="ECO:0000256" key="4">
    <source>
        <dbReference type="ARBA" id="ARBA00004555"/>
    </source>
</evidence>
<dbReference type="InterPro" id="IPR008266">
    <property type="entry name" value="Tyr_kinase_AS"/>
</dbReference>
<evidence type="ECO:0000256" key="16">
    <source>
        <dbReference type="ARBA" id="ARBA00022777"/>
    </source>
</evidence>
<dbReference type="GO" id="GO:0005524">
    <property type="term" value="F:ATP binding"/>
    <property type="evidence" value="ECO:0007669"/>
    <property type="project" value="UniProtKB-UniRule"/>
</dbReference>
<dbReference type="FunFam" id="2.30.30.40:FF:000095">
    <property type="entry name" value="Tyrosine-protein kinase"/>
    <property type="match status" value="1"/>
</dbReference>
<keyword evidence="16 40" id="KW-0418">Kinase</keyword>
<dbReference type="InterPro" id="IPR038071">
    <property type="entry name" value="UROD/MetE-like_sf"/>
</dbReference>
<evidence type="ECO:0000256" key="21">
    <source>
        <dbReference type="ARBA" id="ARBA00023034"/>
    </source>
</evidence>
<dbReference type="GO" id="GO:0016192">
    <property type="term" value="P:vesicle-mediated transport"/>
    <property type="evidence" value="ECO:0007669"/>
    <property type="project" value="UniProtKB-ARBA"/>
</dbReference>
<protein>
    <recommendedName>
        <fullName evidence="38 40">Multifunctional fusion protein</fullName>
    </recommendedName>
    <domain>
        <recommendedName>
            <fullName evidence="38">Uroporphyrinogen decarboxylase</fullName>
            <ecNumber evidence="38">4.1.1.37</ecNumber>
        </recommendedName>
    </domain>
    <domain>
        <recommendedName>
            <fullName evidence="40">Tyrosine-protein kinase</fullName>
            <ecNumber evidence="40">2.7.10.2</ecNumber>
        </recommendedName>
    </domain>
</protein>
<dbReference type="PRINTS" id="PR00109">
    <property type="entry name" value="TYRKINASE"/>
</dbReference>
<keyword evidence="12" id="KW-0399">Innate immunity</keyword>
<comment type="catalytic activity">
    <reaction evidence="32">
        <text>uroporphyrinogen I + 4 H(+) = coproporphyrinogen I + 4 CO2</text>
        <dbReference type="Rhea" id="RHEA:31239"/>
        <dbReference type="ChEBI" id="CHEBI:15378"/>
        <dbReference type="ChEBI" id="CHEBI:16526"/>
        <dbReference type="ChEBI" id="CHEBI:62626"/>
        <dbReference type="ChEBI" id="CHEBI:62631"/>
    </reaction>
    <physiologicalReaction direction="left-to-right" evidence="32">
        <dbReference type="Rhea" id="RHEA:31240"/>
    </physiologicalReaction>
</comment>
<evidence type="ECO:0000256" key="3">
    <source>
        <dbReference type="ARBA" id="ARBA00004496"/>
    </source>
</evidence>
<keyword evidence="21" id="KW-0333">Golgi apparatus</keyword>
<evidence type="ECO:0000256" key="30">
    <source>
        <dbReference type="ARBA" id="ARBA00023288"/>
    </source>
</evidence>
<dbReference type="FunFam" id="1.10.510.10:FF:000553">
    <property type="entry name" value="Tyrosine-protein kinase"/>
    <property type="match status" value="1"/>
</dbReference>
<dbReference type="PROSITE" id="PS50011">
    <property type="entry name" value="PROTEIN_KINASE_DOM"/>
    <property type="match status" value="1"/>
</dbReference>
<dbReference type="GO" id="GO:0006954">
    <property type="term" value="P:inflammatory response"/>
    <property type="evidence" value="ECO:0007669"/>
    <property type="project" value="UniProtKB-KW"/>
</dbReference>
<evidence type="ECO:0000256" key="11">
    <source>
        <dbReference type="ARBA" id="ARBA00022553"/>
    </source>
</evidence>
<dbReference type="InterPro" id="IPR035748">
    <property type="entry name" value="Lyn_SH3"/>
</dbReference>
<keyword evidence="30" id="KW-0449">Lipoprotein</keyword>
<comment type="caution">
    <text evidence="45">The sequence shown here is derived from an EMBL/GenBank/DDBJ whole genome shotgun (WGS) entry which is preliminary data.</text>
</comment>
<dbReference type="GO" id="GO:0005794">
    <property type="term" value="C:Golgi apparatus"/>
    <property type="evidence" value="ECO:0007669"/>
    <property type="project" value="UniProtKB-SubCell"/>
</dbReference>
<feature type="domain" description="SH2" evidence="42">
    <location>
        <begin position="132"/>
        <end position="229"/>
    </location>
</feature>
<dbReference type="Gene3D" id="3.30.505.10">
    <property type="entry name" value="SH2 domain"/>
    <property type="match status" value="1"/>
</dbReference>
<dbReference type="Gene3D" id="3.20.20.210">
    <property type="match status" value="1"/>
</dbReference>
<dbReference type="FunFam" id="3.30.505.10:FF:000010">
    <property type="entry name" value="Tyrosine-protein kinase"/>
    <property type="match status" value="1"/>
</dbReference>
<dbReference type="AlphaFoldDB" id="A0AAE0Q6H0"/>
<evidence type="ECO:0000256" key="2">
    <source>
        <dbReference type="ARBA" id="ARBA00004236"/>
    </source>
</evidence>
<dbReference type="FunFam" id="3.20.20.210:FF:000004">
    <property type="entry name" value="Uroporphyrinogen decarboxylase"/>
    <property type="match status" value="1"/>
</dbReference>
<dbReference type="PROSITE" id="PS50001">
    <property type="entry name" value="SH2"/>
    <property type="match status" value="1"/>
</dbReference>
<dbReference type="HAMAP" id="MF_00218">
    <property type="entry name" value="URO_D"/>
    <property type="match status" value="1"/>
</dbReference>
<evidence type="ECO:0000256" key="24">
    <source>
        <dbReference type="ARBA" id="ARBA00023137"/>
    </source>
</evidence>
<evidence type="ECO:0000256" key="10">
    <source>
        <dbReference type="ARBA" id="ARBA00022490"/>
    </source>
</evidence>
<keyword evidence="19" id="KW-0832">Ubl conjugation</keyword>
<keyword evidence="29 38" id="KW-0627">Porphyrin biosynthesis</keyword>
<accession>A0AAE0Q6H0</accession>
<evidence type="ECO:0000256" key="33">
    <source>
        <dbReference type="ARBA" id="ARBA00048411"/>
    </source>
</evidence>
<dbReference type="SUPFAM" id="SSF51726">
    <property type="entry name" value="UROD/MetE-like"/>
    <property type="match status" value="1"/>
</dbReference>
<keyword evidence="15 37" id="KW-0547">Nucleotide-binding</keyword>
<dbReference type="InterPro" id="IPR006361">
    <property type="entry name" value="Uroporphyrinogen_deCO2ase_HemE"/>
</dbReference>
<dbReference type="InterPro" id="IPR000719">
    <property type="entry name" value="Prot_kinase_dom"/>
</dbReference>
<dbReference type="EMBL" id="JAUCMX010000022">
    <property type="protein sequence ID" value="KAK3513923.1"/>
    <property type="molecule type" value="Genomic_DNA"/>
</dbReference>
<evidence type="ECO:0000256" key="9">
    <source>
        <dbReference type="ARBA" id="ARBA00022475"/>
    </source>
</evidence>
<comment type="catalytic activity">
    <reaction evidence="34 40">
        <text>L-tyrosyl-[protein] + ATP = O-phospho-L-tyrosyl-[protein] + ADP + H(+)</text>
        <dbReference type="Rhea" id="RHEA:10596"/>
        <dbReference type="Rhea" id="RHEA-COMP:10136"/>
        <dbReference type="Rhea" id="RHEA-COMP:20101"/>
        <dbReference type="ChEBI" id="CHEBI:15378"/>
        <dbReference type="ChEBI" id="CHEBI:30616"/>
        <dbReference type="ChEBI" id="CHEBI:46858"/>
        <dbReference type="ChEBI" id="CHEBI:61978"/>
        <dbReference type="ChEBI" id="CHEBI:456216"/>
        <dbReference type="EC" id="2.7.10.2"/>
    </reaction>
</comment>
<evidence type="ECO:0000256" key="31">
    <source>
        <dbReference type="ARBA" id="ARBA00045708"/>
    </source>
</evidence>
<dbReference type="GO" id="GO:0004853">
    <property type="term" value="F:uroporphyrinogen decarboxylase activity"/>
    <property type="evidence" value="ECO:0007669"/>
    <property type="project" value="UniProtKB-EC"/>
</dbReference>
<dbReference type="InterPro" id="IPR011009">
    <property type="entry name" value="Kinase-like_dom_sf"/>
</dbReference>
<dbReference type="Gene3D" id="2.30.30.40">
    <property type="entry name" value="SH3 Domains"/>
    <property type="match status" value="1"/>
</dbReference>
<dbReference type="GO" id="GO:0045087">
    <property type="term" value="P:innate immune response"/>
    <property type="evidence" value="ECO:0007669"/>
    <property type="project" value="UniProtKB-KW"/>
</dbReference>
<dbReference type="Pfam" id="PF00018">
    <property type="entry name" value="SH3_1"/>
    <property type="match status" value="1"/>
</dbReference>
<keyword evidence="10" id="KW-0963">Cytoplasm</keyword>
<evidence type="ECO:0000256" key="5">
    <source>
        <dbReference type="ARBA" id="ARBA00004635"/>
    </source>
</evidence>
<keyword evidence="9" id="KW-1003">Cell membrane</keyword>
<dbReference type="CDD" id="cd00717">
    <property type="entry name" value="URO-D"/>
    <property type="match status" value="1"/>
</dbReference>
<evidence type="ECO:0000256" key="41">
    <source>
        <dbReference type="SAM" id="MobiDB-lite"/>
    </source>
</evidence>
<name>A0AAE0Q6H0_9TELE</name>
<evidence type="ECO:0000259" key="44">
    <source>
        <dbReference type="PROSITE" id="PS50011"/>
    </source>
</evidence>
<dbReference type="InterPro" id="IPR000980">
    <property type="entry name" value="SH2"/>
</dbReference>
<evidence type="ECO:0000256" key="29">
    <source>
        <dbReference type="ARBA" id="ARBA00023244"/>
    </source>
</evidence>
<dbReference type="PANTHER" id="PTHR24418">
    <property type="entry name" value="TYROSINE-PROTEIN KINASE"/>
    <property type="match status" value="1"/>
</dbReference>
<keyword evidence="24 40" id="KW-0829">Tyrosine-protein kinase</keyword>
<evidence type="ECO:0000256" key="18">
    <source>
        <dbReference type="ARBA" id="ARBA00022840"/>
    </source>
</evidence>
<evidence type="ECO:0000256" key="17">
    <source>
        <dbReference type="ARBA" id="ARBA00022793"/>
    </source>
</evidence>
<evidence type="ECO:0000256" key="6">
    <source>
        <dbReference type="ARBA" id="ARBA00004804"/>
    </source>
</evidence>
<keyword evidence="18 37" id="KW-0067">ATP-binding</keyword>
<dbReference type="Gene3D" id="3.30.200.20">
    <property type="entry name" value="Phosphorylase Kinase, domain 1"/>
    <property type="match status" value="1"/>
</dbReference>
<dbReference type="Proteomes" id="UP001274896">
    <property type="component" value="Unassembled WGS sequence"/>
</dbReference>
<keyword evidence="26" id="KW-0395">Inflammatory response</keyword>
<evidence type="ECO:0000256" key="20">
    <source>
        <dbReference type="ARBA" id="ARBA00022859"/>
    </source>
</evidence>
<evidence type="ECO:0000256" key="23">
    <source>
        <dbReference type="ARBA" id="ARBA00023136"/>
    </source>
</evidence>
<keyword evidence="17 38" id="KW-0210">Decarboxylase</keyword>
<evidence type="ECO:0000256" key="32">
    <source>
        <dbReference type="ARBA" id="ARBA00047341"/>
    </source>
</evidence>
<evidence type="ECO:0000259" key="43">
    <source>
        <dbReference type="PROSITE" id="PS50002"/>
    </source>
</evidence>
<dbReference type="InterPro" id="IPR017441">
    <property type="entry name" value="Protein_kinase_ATP_BS"/>
</dbReference>
<dbReference type="InterPro" id="IPR000257">
    <property type="entry name" value="Uroporphyrinogen_deCOase"/>
</dbReference>
<dbReference type="EC" id="2.7.10.2" evidence="40"/>
<comment type="pathway">
    <text evidence="6 38">Porphyrin-containing compound metabolism; protoporphyrin-IX biosynthesis; coproporphyrinogen-III from 5-aminolevulinate: step 4/4.</text>
</comment>
<evidence type="ECO:0000313" key="46">
    <source>
        <dbReference type="Proteomes" id="UP001274896"/>
    </source>
</evidence>
<comment type="function">
    <text evidence="31">Catalyzes the sequential decarboxylation of the four acetate side chains of uroporphyrinogen to form coproporphyrinogen and participates in the fifth step in the heme biosynthetic pathway. Isomer I or isomer III of uroporphyrinogen may serve as substrate, but only coproporphyrinogen III can ultimately be converted to heme. In vitro also decarboxylates pentacarboxylate porphyrinogen I.</text>
</comment>
<keyword evidence="25" id="KW-0564">Palmitate</keyword>
<dbReference type="GO" id="GO:0006783">
    <property type="term" value="P:heme biosynthetic process"/>
    <property type="evidence" value="ECO:0007669"/>
    <property type="project" value="UniProtKB-KW"/>
</dbReference>
<evidence type="ECO:0000256" key="7">
    <source>
        <dbReference type="ARBA" id="ARBA00009935"/>
    </source>
</evidence>
<evidence type="ECO:0000256" key="25">
    <source>
        <dbReference type="ARBA" id="ARBA00023139"/>
    </source>
</evidence>
<keyword evidence="14" id="KW-0519">Myristate</keyword>
<dbReference type="InterPro" id="IPR001452">
    <property type="entry name" value="SH3_domain"/>
</dbReference>
<evidence type="ECO:0000256" key="39">
    <source>
        <dbReference type="RuleBase" id="RU004169"/>
    </source>
</evidence>
<evidence type="ECO:0000256" key="40">
    <source>
        <dbReference type="RuleBase" id="RU362096"/>
    </source>
</evidence>
<dbReference type="InterPro" id="IPR050198">
    <property type="entry name" value="Non-receptor_tyrosine_kinases"/>
</dbReference>
<keyword evidence="27 38" id="KW-0456">Lyase</keyword>
<dbReference type="SUPFAM" id="SSF55550">
    <property type="entry name" value="SH2 domain"/>
    <property type="match status" value="1"/>
</dbReference>
<evidence type="ECO:0000256" key="14">
    <source>
        <dbReference type="ARBA" id="ARBA00022707"/>
    </source>
</evidence>